<organism evidence="7 8">
    <name type="scientific">Nocardiopsis composta</name>
    <dbReference type="NCBI Taxonomy" id="157465"/>
    <lineage>
        <taxon>Bacteria</taxon>
        <taxon>Bacillati</taxon>
        <taxon>Actinomycetota</taxon>
        <taxon>Actinomycetes</taxon>
        <taxon>Streptosporangiales</taxon>
        <taxon>Nocardiopsidaceae</taxon>
        <taxon>Nocardiopsis</taxon>
    </lineage>
</organism>
<dbReference type="AlphaFoldDB" id="A0A7W8VDV2"/>
<dbReference type="GO" id="GO:0047789">
    <property type="term" value="F:creatininase activity"/>
    <property type="evidence" value="ECO:0007669"/>
    <property type="project" value="UniProtKB-EC"/>
</dbReference>
<dbReference type="RefSeq" id="WP_221331534.1">
    <property type="nucleotide sequence ID" value="NZ_BAAAJD010000077.1"/>
</dbReference>
<protein>
    <submittedName>
        <fullName evidence="7">Creatinine amidohydrolase</fullName>
        <ecNumber evidence="7">3.5.2.10</ecNumber>
    </submittedName>
</protein>
<dbReference type="PANTHER" id="PTHR35005">
    <property type="entry name" value="3-DEHYDRO-SCYLLO-INOSOSE HYDROLASE"/>
    <property type="match status" value="1"/>
</dbReference>
<dbReference type="EMBL" id="JACHDB010000001">
    <property type="protein sequence ID" value="MBB5432445.1"/>
    <property type="molecule type" value="Genomic_DNA"/>
</dbReference>
<dbReference type="GO" id="GO:0046872">
    <property type="term" value="F:metal ion binding"/>
    <property type="evidence" value="ECO:0007669"/>
    <property type="project" value="UniProtKB-KW"/>
</dbReference>
<proteinExistence type="inferred from homology"/>
<dbReference type="SUPFAM" id="SSF102215">
    <property type="entry name" value="Creatininase"/>
    <property type="match status" value="1"/>
</dbReference>
<dbReference type="InterPro" id="IPR023871">
    <property type="entry name" value="MftE"/>
</dbReference>
<evidence type="ECO:0000313" key="8">
    <source>
        <dbReference type="Proteomes" id="UP000572635"/>
    </source>
</evidence>
<dbReference type="NCBIfam" id="TIGR03964">
    <property type="entry name" value="mycofact_creat"/>
    <property type="match status" value="1"/>
</dbReference>
<gene>
    <name evidence="7" type="ORF">HDA36_002529</name>
</gene>
<dbReference type="EC" id="3.5.2.10" evidence="7"/>
<keyword evidence="8" id="KW-1185">Reference proteome</keyword>
<dbReference type="InterPro" id="IPR003785">
    <property type="entry name" value="Creatininase/forma_Hydrolase"/>
</dbReference>
<keyword evidence="2" id="KW-0479">Metal-binding</keyword>
<comment type="cofactor">
    <cofactor evidence="1">
        <name>Zn(2+)</name>
        <dbReference type="ChEBI" id="CHEBI:29105"/>
    </cofactor>
</comment>
<evidence type="ECO:0000256" key="1">
    <source>
        <dbReference type="ARBA" id="ARBA00001947"/>
    </source>
</evidence>
<sequence>MHSPADRATAPPSGRGLSAPPGTARAGAARLAELTSPEAADHRILLVPIGAVEQHGPHLPLDTDVRIAEHLAHAAARDLPHRAAVAPALPYGASGEHRPFPGTLWLAVETVTAALLDLARAARPWAGHTVFVSGHGGNAEPASAALRVLRTEAPGSASAWFPRAGVLAAAGRTPDAHAGRTETAMLLAIAPELVRTGLAEPGATAPLAELLPAIRAGSIADASANGVLGDPTTATAAEGRTLLHLLTEDLRTHLRRVRPLPG</sequence>
<feature type="region of interest" description="Disordered" evidence="6">
    <location>
        <begin position="1"/>
        <end position="25"/>
    </location>
</feature>
<comment type="caution">
    <text evidence="7">The sequence shown here is derived from an EMBL/GenBank/DDBJ whole genome shotgun (WGS) entry which is preliminary data.</text>
</comment>
<evidence type="ECO:0000256" key="2">
    <source>
        <dbReference type="ARBA" id="ARBA00022723"/>
    </source>
</evidence>
<dbReference type="Pfam" id="PF02633">
    <property type="entry name" value="Creatininase"/>
    <property type="match status" value="1"/>
</dbReference>
<dbReference type="Gene3D" id="3.40.50.10310">
    <property type="entry name" value="Creatininase"/>
    <property type="match status" value="1"/>
</dbReference>
<evidence type="ECO:0000256" key="3">
    <source>
        <dbReference type="ARBA" id="ARBA00022801"/>
    </source>
</evidence>
<name>A0A7W8VDV2_9ACTN</name>
<dbReference type="GO" id="GO:0009231">
    <property type="term" value="P:riboflavin biosynthetic process"/>
    <property type="evidence" value="ECO:0007669"/>
    <property type="project" value="TreeGrafter"/>
</dbReference>
<dbReference type="GO" id="GO:0016811">
    <property type="term" value="F:hydrolase activity, acting on carbon-nitrogen (but not peptide) bonds, in linear amides"/>
    <property type="evidence" value="ECO:0007669"/>
    <property type="project" value="TreeGrafter"/>
</dbReference>
<evidence type="ECO:0000256" key="4">
    <source>
        <dbReference type="ARBA" id="ARBA00022833"/>
    </source>
</evidence>
<dbReference type="PANTHER" id="PTHR35005:SF1">
    <property type="entry name" value="2-AMINO-5-FORMYLAMINO-6-RIBOSYLAMINOPYRIMIDIN-4(3H)-ONE 5'-MONOPHOSPHATE DEFORMYLASE"/>
    <property type="match status" value="1"/>
</dbReference>
<evidence type="ECO:0000256" key="6">
    <source>
        <dbReference type="SAM" id="MobiDB-lite"/>
    </source>
</evidence>
<reference evidence="7 8" key="1">
    <citation type="submission" date="2020-08" db="EMBL/GenBank/DDBJ databases">
        <title>Sequencing the genomes of 1000 actinobacteria strains.</title>
        <authorList>
            <person name="Klenk H.-P."/>
        </authorList>
    </citation>
    <scope>NUCLEOTIDE SEQUENCE [LARGE SCALE GENOMIC DNA]</scope>
    <source>
        <strain evidence="7 8">DSM 44551</strain>
    </source>
</reference>
<dbReference type="InterPro" id="IPR024087">
    <property type="entry name" value="Creatininase-like_sf"/>
</dbReference>
<dbReference type="Proteomes" id="UP000572635">
    <property type="component" value="Unassembled WGS sequence"/>
</dbReference>
<comment type="similarity">
    <text evidence="5">Belongs to the creatininase superfamily.</text>
</comment>
<keyword evidence="3 7" id="KW-0378">Hydrolase</keyword>
<evidence type="ECO:0000256" key="5">
    <source>
        <dbReference type="ARBA" id="ARBA00024029"/>
    </source>
</evidence>
<accession>A0A7W8VDV2</accession>
<keyword evidence="4" id="KW-0862">Zinc</keyword>
<evidence type="ECO:0000313" key="7">
    <source>
        <dbReference type="EMBL" id="MBB5432445.1"/>
    </source>
</evidence>